<dbReference type="Xenbase" id="XB-GENE-11536278">
    <property type="gene designation" value="ciroz.L"/>
</dbReference>
<evidence type="ECO:0000256" key="3">
    <source>
        <dbReference type="ARBA" id="ARBA00022729"/>
    </source>
</evidence>
<sequence>MKDQHIIAWVLCLHFVMFVETFSAFRFENHQSLLDPIRENSSDNIECFLEYMELWVPRRQIDGLVIWLSQIMRFPVSLISLDRSNKQLSRCKYFLDADEDGNFLFRVHYTGCYVQMQKGFHKLEIHMVKKTSSGRGQSNRYLMKCPAMTAQLGREKVRCDPSYVQVSRPIPLGNDQADWFLSLRGELVVSMEDASLIGIEVEMSNSIMTVSGLREQLLDGIKILDRQTDDLHLWLAHGFYAYSLEASCPTVSQHPGEEVILHIPKQRVGLVKRGSYITEILTLKNIIVGQSANVTVIENKQFVVINIPSKEVLKRKDCYSTIGNYRGVQFFYCIDLMLEFTEMAYPFNWTLENYYECTVTGSQMIQSKHVAAEIFHKDNLDIFLNNSELHTTPRPETRTARLIKPTQYTTLAIMGNSSVHPHVTVHVNNHVNHANMPSPMLLESSKTEMTASGHGAELDNVASGEYFNILEGSGYYTDTNISGALLLLKKVSSHIQASVEVTNNSTSKSNLTSENLENNRTLTLTEKQISVPSVPSESYQNLSNIELVMLNEDKYDDKIPQINQTTNFVKDTTNMLSRETYTSNISAVLTSQNVAGSGTSFDFINKNVEPLNKESKSPSPVVVMSSSLHWSVDDTTSLEILPPDTDETSNDGFIPVISRNAVSNKYKKINENNDSSQVKYTMEQEEKQVK</sequence>
<organism evidence="7 9">
    <name type="scientific">Xenopus laevis</name>
    <name type="common">African clawed frog</name>
    <dbReference type="NCBI Taxonomy" id="8355"/>
    <lineage>
        <taxon>Eukaryota</taxon>
        <taxon>Metazoa</taxon>
        <taxon>Chordata</taxon>
        <taxon>Craniata</taxon>
        <taxon>Vertebrata</taxon>
        <taxon>Euteleostomi</taxon>
        <taxon>Amphibia</taxon>
        <taxon>Batrachia</taxon>
        <taxon>Anura</taxon>
        <taxon>Pipoidea</taxon>
        <taxon>Pipidae</taxon>
        <taxon>Xenopodinae</taxon>
        <taxon>Xenopus</taxon>
        <taxon>Xenopus</taxon>
    </lineage>
</organism>
<feature type="domain" description="CIROZ beta" evidence="5">
    <location>
        <begin position="252"/>
        <end position="357"/>
    </location>
</feature>
<dbReference type="OMA" id="ETNHKMH"/>
<evidence type="ECO:0000259" key="5">
    <source>
        <dbReference type="Pfam" id="PF15094"/>
    </source>
</evidence>
<dbReference type="Pfam" id="PF15094">
    <property type="entry name" value="DUF4556"/>
    <property type="match status" value="1"/>
</dbReference>
<evidence type="ECO:0000259" key="6">
    <source>
        <dbReference type="Pfam" id="PF22821"/>
    </source>
</evidence>
<dbReference type="RefSeq" id="XP_041425072.1">
    <property type="nucleotide sequence ID" value="XM_041569138.1"/>
</dbReference>
<proteinExistence type="predicted"/>
<evidence type="ECO:0000313" key="10">
    <source>
        <dbReference type="Xenbase" id="XB-GENE-11536278"/>
    </source>
</evidence>
<evidence type="ECO:0000256" key="4">
    <source>
        <dbReference type="SAM" id="SignalP"/>
    </source>
</evidence>
<protein>
    <submittedName>
        <fullName evidence="8 9">Uncharacterized protein c1orf127.L isoform X1</fullName>
    </submittedName>
</protein>
<dbReference type="InterPro" id="IPR054554">
    <property type="entry name" value="ZP1/4_Ig-like"/>
</dbReference>
<reference evidence="8 9" key="1">
    <citation type="submission" date="2025-04" db="UniProtKB">
        <authorList>
            <consortium name="RefSeq"/>
        </authorList>
    </citation>
    <scope>IDENTIFICATION</scope>
    <source>
        <strain evidence="8 9">J_2021</strain>
        <tissue evidence="8 9">Erythrocytes</tissue>
    </source>
</reference>
<feature type="signal peptide" evidence="4">
    <location>
        <begin position="1"/>
        <end position="21"/>
    </location>
</feature>
<evidence type="ECO:0000313" key="7">
    <source>
        <dbReference type="Proteomes" id="UP000186698"/>
    </source>
</evidence>
<dbReference type="Pfam" id="PF22821">
    <property type="entry name" value="ZP1_ZP4_Ig-like"/>
    <property type="match status" value="1"/>
</dbReference>
<evidence type="ECO:0000256" key="2">
    <source>
        <dbReference type="ARBA" id="ARBA00022525"/>
    </source>
</evidence>
<dbReference type="PANTHER" id="PTHR38653">
    <property type="entry name" value="GENE 572-RELATED"/>
    <property type="match status" value="1"/>
</dbReference>
<dbReference type="KEGG" id="xla:108696361"/>
<dbReference type="GO" id="GO:0005576">
    <property type="term" value="C:extracellular region"/>
    <property type="evidence" value="ECO:0007669"/>
    <property type="project" value="UniProtKB-SubCell"/>
</dbReference>
<dbReference type="InterPro" id="IPR027956">
    <property type="entry name" value="CIROZ"/>
</dbReference>
<keyword evidence="3 4" id="KW-0732">Signal</keyword>
<dbReference type="OrthoDB" id="8946479at2759"/>
<feature type="domain" description="Zona pellucida sperm-binding protein 1/4 Ig-like" evidence="6">
    <location>
        <begin position="87"/>
        <end position="146"/>
    </location>
</feature>
<evidence type="ECO:0000256" key="1">
    <source>
        <dbReference type="ARBA" id="ARBA00004613"/>
    </source>
</evidence>
<feature type="chain" id="PRO_5044562316" evidence="4">
    <location>
        <begin position="22"/>
        <end position="690"/>
    </location>
</feature>
<dbReference type="PANTHER" id="PTHR38653:SF1">
    <property type="entry name" value="GENE 572-RELATED"/>
    <property type="match status" value="1"/>
</dbReference>
<keyword evidence="2" id="KW-0964">Secreted</keyword>
<evidence type="ECO:0000313" key="9">
    <source>
        <dbReference type="RefSeq" id="XP_041425072.1"/>
    </source>
</evidence>
<name>A0A1L8FKW8_XENLA</name>
<dbReference type="RefSeq" id="XP_018081142.1">
    <property type="nucleotide sequence ID" value="XM_018225653.2"/>
</dbReference>
<accession>A0A1L8FKW8</accession>
<dbReference type="Proteomes" id="UP000186698">
    <property type="component" value="Chromosome 7L"/>
</dbReference>
<evidence type="ECO:0000313" key="8">
    <source>
        <dbReference type="RefSeq" id="XP_018081142.1"/>
    </source>
</evidence>
<dbReference type="AlphaFoldDB" id="A0A1L8FKW8"/>
<keyword evidence="7" id="KW-1185">Reference proteome</keyword>
<dbReference type="InterPro" id="IPR049521">
    <property type="entry name" value="CIROZ_b"/>
</dbReference>
<dbReference type="CTD" id="108696361"/>
<gene>
    <name evidence="10" type="primary">ciroz.L</name>
    <name evidence="8 9" type="synonym">c1orf127.L</name>
    <name evidence="10" type="synonym">c7h1orf127.L</name>
</gene>
<dbReference type="AGR" id="Xenbase:XB-GENE-11536278"/>
<dbReference type="Bgee" id="108696361">
    <property type="expression patterns" value="Expressed in testis and 2 other cell types or tissues"/>
</dbReference>
<dbReference type="GeneID" id="108696361"/>
<dbReference type="PaxDb" id="8355-A0A1L8FKW8"/>
<comment type="subcellular location">
    <subcellularLocation>
        <location evidence="1">Secreted</location>
    </subcellularLocation>
</comment>